<dbReference type="SUPFAM" id="SSF109604">
    <property type="entry name" value="HD-domain/PDEase-like"/>
    <property type="match status" value="1"/>
</dbReference>
<organism evidence="5 6">
    <name type="scientific">Coemansia asiatica</name>
    <dbReference type="NCBI Taxonomy" id="1052880"/>
    <lineage>
        <taxon>Eukaryota</taxon>
        <taxon>Fungi</taxon>
        <taxon>Fungi incertae sedis</taxon>
        <taxon>Zoopagomycota</taxon>
        <taxon>Kickxellomycotina</taxon>
        <taxon>Kickxellomycetes</taxon>
        <taxon>Kickxellales</taxon>
        <taxon>Kickxellaceae</taxon>
        <taxon>Coemansia</taxon>
    </lineage>
</organism>
<dbReference type="Pfam" id="PF00233">
    <property type="entry name" value="PDEase_I"/>
    <property type="match status" value="2"/>
</dbReference>
<dbReference type="GO" id="GO:0046872">
    <property type="term" value="F:metal ion binding"/>
    <property type="evidence" value="ECO:0007669"/>
    <property type="project" value="UniProtKB-KW"/>
</dbReference>
<feature type="domain" description="PDEase" evidence="4">
    <location>
        <begin position="1"/>
        <end position="439"/>
    </location>
</feature>
<keyword evidence="2" id="KW-0378">Hydrolase</keyword>
<comment type="caution">
    <text evidence="5">The sequence shown here is derived from an EMBL/GenBank/DDBJ whole genome shotgun (WGS) entry which is preliminary data.</text>
</comment>
<feature type="region of interest" description="Disordered" evidence="3">
    <location>
        <begin position="549"/>
        <end position="572"/>
    </location>
</feature>
<keyword evidence="1" id="KW-0479">Metal-binding</keyword>
<dbReference type="GO" id="GO:0007165">
    <property type="term" value="P:signal transduction"/>
    <property type="evidence" value="ECO:0007669"/>
    <property type="project" value="InterPro"/>
</dbReference>
<feature type="region of interest" description="Disordered" evidence="3">
    <location>
        <begin position="213"/>
        <end position="233"/>
    </location>
</feature>
<evidence type="ECO:0000313" key="6">
    <source>
        <dbReference type="Proteomes" id="UP001145021"/>
    </source>
</evidence>
<dbReference type="InterPro" id="IPR003607">
    <property type="entry name" value="HD/PDEase_dom"/>
</dbReference>
<reference evidence="5" key="1">
    <citation type="submission" date="2022-07" db="EMBL/GenBank/DDBJ databases">
        <title>Phylogenomic reconstructions and comparative analyses of Kickxellomycotina fungi.</title>
        <authorList>
            <person name="Reynolds N.K."/>
            <person name="Stajich J.E."/>
            <person name="Barry K."/>
            <person name="Grigoriev I.V."/>
            <person name="Crous P."/>
            <person name="Smith M.E."/>
        </authorList>
    </citation>
    <scope>NUCLEOTIDE SEQUENCE</scope>
    <source>
        <strain evidence="5">NBRC 105413</strain>
    </source>
</reference>
<dbReference type="AlphaFoldDB" id="A0A9W7XNE3"/>
<name>A0A9W7XNE3_9FUNG</name>
<feature type="compositionally biased region" description="Polar residues" evidence="3">
    <location>
        <begin position="716"/>
        <end position="735"/>
    </location>
</feature>
<feature type="compositionally biased region" description="Low complexity" evidence="3">
    <location>
        <begin position="559"/>
        <end position="570"/>
    </location>
</feature>
<evidence type="ECO:0000259" key="4">
    <source>
        <dbReference type="PROSITE" id="PS51845"/>
    </source>
</evidence>
<accession>A0A9W7XNE3</accession>
<evidence type="ECO:0000256" key="3">
    <source>
        <dbReference type="SAM" id="MobiDB-lite"/>
    </source>
</evidence>
<gene>
    <name evidence="5" type="ORF">LPJ64_001746</name>
</gene>
<protein>
    <recommendedName>
        <fullName evidence="4">PDEase domain-containing protein</fullName>
    </recommendedName>
</protein>
<dbReference type="Gene3D" id="1.10.1300.10">
    <property type="entry name" value="3'5'-cyclic nucleotide phosphodiesterase, catalytic domain"/>
    <property type="match status" value="2"/>
</dbReference>
<feature type="region of interest" description="Disordered" evidence="3">
    <location>
        <begin position="271"/>
        <end position="318"/>
    </location>
</feature>
<sequence length="745" mass="83028">MYSRAEKQGILLSIFKASNVLTVLELSPSDMLEFFLDIETLYKNIPYHSFNHALDVVVKLYYVLYDLHAAAYLASYDIASLLIAGLCHDAGHPGLNNLFQKNANTDLAKKYPDAILERYSMDLAEQYILKHNLLRNVENLRDPMYSDSTTTEIDVASRIMYSIKTAILHTDMSRHFDIVEQCKVLVSQLSKKARRISEHEAYQRDCGIDPLSHHPEQCSAASGTSSPVDKAHSSVHLRIPKQITRARSPSEPPAPTKSLFAYSLLNPVSTISPPSGKTDEASSTGIAPNHLSLPNSGVEELGKASGARGSKGRRMQVRRSVSMRDALLDSSQRQCLINILLHAVDVFNPVLPWNMCKKWSDLMNVESFHQGDLEKRLKLPVSPNMDRECTDQRQVSLDFGNIIIRPFFSELVSIFPAEDILLPSLETNMQKWSRLSSDASSEISVPEGANNNMYSWPIEPMQTPVSRASSGPLFEGRRLSIAAGTVDIPSSRLETIRRHSHEGFEALHRRMVGRLFSKHLEKIQERRKISYTAVHHPHGLFERIHSPTVQKDGEDSHQANGASNNSNNNNEMPMLSPSILRHWKGFDTSMLSPVTEASCLDDNSLPSSAVAAEFGHESLKTQGMSDEPQTSFENNRLYPPQITIASARIRDNYHAIPEPVTSSACDYPGCANGAISSNLYMHTDPYLNNYHDRIRDSFRQYRSSSLDPSILSHLPTSYPSLASTSESTKPATSARKSPAELADGN</sequence>
<dbReference type="Proteomes" id="UP001145021">
    <property type="component" value="Unassembled WGS sequence"/>
</dbReference>
<dbReference type="GO" id="GO:0004114">
    <property type="term" value="F:3',5'-cyclic-nucleotide phosphodiesterase activity"/>
    <property type="evidence" value="ECO:0007669"/>
    <property type="project" value="InterPro"/>
</dbReference>
<dbReference type="InterPro" id="IPR002073">
    <property type="entry name" value="PDEase_catalytic_dom"/>
</dbReference>
<evidence type="ECO:0000256" key="1">
    <source>
        <dbReference type="ARBA" id="ARBA00022723"/>
    </source>
</evidence>
<proteinExistence type="predicted"/>
<feature type="compositionally biased region" description="Polar residues" evidence="3">
    <location>
        <begin position="271"/>
        <end position="286"/>
    </location>
</feature>
<dbReference type="PANTHER" id="PTHR11347">
    <property type="entry name" value="CYCLIC NUCLEOTIDE PHOSPHODIESTERASE"/>
    <property type="match status" value="1"/>
</dbReference>
<dbReference type="PROSITE" id="PS51845">
    <property type="entry name" value="PDEASE_I_2"/>
    <property type="match status" value="1"/>
</dbReference>
<dbReference type="InterPro" id="IPR036971">
    <property type="entry name" value="PDEase_catalytic_dom_sf"/>
</dbReference>
<dbReference type="CDD" id="cd00077">
    <property type="entry name" value="HDc"/>
    <property type="match status" value="1"/>
</dbReference>
<feature type="region of interest" description="Disordered" evidence="3">
    <location>
        <begin position="716"/>
        <end position="745"/>
    </location>
</feature>
<evidence type="ECO:0000313" key="5">
    <source>
        <dbReference type="EMBL" id="KAJ1646806.1"/>
    </source>
</evidence>
<keyword evidence="6" id="KW-1185">Reference proteome</keyword>
<evidence type="ECO:0000256" key="2">
    <source>
        <dbReference type="ARBA" id="ARBA00022801"/>
    </source>
</evidence>
<dbReference type="EMBL" id="JANBOH010000048">
    <property type="protein sequence ID" value="KAJ1646806.1"/>
    <property type="molecule type" value="Genomic_DNA"/>
</dbReference>